<dbReference type="PANTHER" id="PTHR43394:SF1">
    <property type="entry name" value="ATP-BINDING CASSETTE SUB-FAMILY B MEMBER 10, MITOCHONDRIAL"/>
    <property type="match status" value="1"/>
</dbReference>
<dbReference type="PROSITE" id="PS50893">
    <property type="entry name" value="ABC_TRANSPORTER_2"/>
    <property type="match status" value="1"/>
</dbReference>
<keyword evidence="3" id="KW-0547">Nucleotide-binding</keyword>
<dbReference type="SUPFAM" id="SSF90123">
    <property type="entry name" value="ABC transporter transmembrane region"/>
    <property type="match status" value="1"/>
</dbReference>
<dbReference type="GO" id="GO:0005886">
    <property type="term" value="C:plasma membrane"/>
    <property type="evidence" value="ECO:0007669"/>
    <property type="project" value="UniProtKB-SubCell"/>
</dbReference>
<evidence type="ECO:0000313" key="11">
    <source>
        <dbReference type="Proteomes" id="UP000619260"/>
    </source>
</evidence>
<evidence type="ECO:0000256" key="1">
    <source>
        <dbReference type="ARBA" id="ARBA00004651"/>
    </source>
</evidence>
<protein>
    <submittedName>
        <fullName evidence="10">Multidrug ABC transporter permease</fullName>
    </submittedName>
</protein>
<dbReference type="GO" id="GO:0016887">
    <property type="term" value="F:ATP hydrolysis activity"/>
    <property type="evidence" value="ECO:0007669"/>
    <property type="project" value="InterPro"/>
</dbReference>
<dbReference type="Proteomes" id="UP000619260">
    <property type="component" value="Unassembled WGS sequence"/>
</dbReference>
<dbReference type="SMART" id="SM00382">
    <property type="entry name" value="AAA"/>
    <property type="match status" value="1"/>
</dbReference>
<dbReference type="RefSeq" id="WP_203903730.1">
    <property type="nucleotide sequence ID" value="NZ_BOPF01000034.1"/>
</dbReference>
<feature type="transmembrane region" description="Helical" evidence="7">
    <location>
        <begin position="261"/>
        <end position="282"/>
    </location>
</feature>
<dbReference type="Gene3D" id="1.20.1560.10">
    <property type="entry name" value="ABC transporter type 1, transmembrane domain"/>
    <property type="match status" value="1"/>
</dbReference>
<sequence>MRQQRLGPRRAVSHSLAAAGMRWRAAPVGSVVELLITLLTGATPVLTAWLLKLLLDDLTSGRASRERVLALAAALGATGVVGLVLPHVTRYLDAEITRRVTRLVRQRLFTAVNRLTGIGRLEDPRFHDRLQLAQQTGHMGPSELSGGLMRMAAGLVAVGGFATSLLLLHPLVALLVVAAAGPGLWAELRLSRARAATFLRMEQRERRERFYTHLVTGVEAAKEVRLFGLGGFFTGRMLAELDAANAEHRGLDRRQLRAQSLVGLLGAAVAGLAIWSAVAAAFDGRITAGGVALVLAAIPGVQGGLGSLVGQAGRMHQALLFFDHYRVATGQPPDLPLAGSPVPVAALSEGIVFHDVWFRYGDNHPWVLRGVDLTLPAGRSVGLVGLNGAGKSTMVKLLCRFYDPTKGRITWDGVDLRDLDPAALRARLGAVFQDHTAYDLTATENIGVADLPALSDPARIAAAARDAGLHDAIAALPRGYDTLLSRIFFDADDLAADGDPDTGAGVVLSGGQWQRMAVARGFLRADRDLLILDEPSNGLDAEAEHDLHVRLMRMREGRSSLLISHRLSAVRSADVIVVLAEGRVAEEGDHAALMAAGGGYARLFSLQARGYASPAAT</sequence>
<dbReference type="InterPro" id="IPR039421">
    <property type="entry name" value="Type_1_exporter"/>
</dbReference>
<dbReference type="SUPFAM" id="SSF52540">
    <property type="entry name" value="P-loop containing nucleoside triphosphate hydrolases"/>
    <property type="match status" value="1"/>
</dbReference>
<evidence type="ECO:0000256" key="5">
    <source>
        <dbReference type="ARBA" id="ARBA00022989"/>
    </source>
</evidence>
<evidence type="ECO:0000256" key="3">
    <source>
        <dbReference type="ARBA" id="ARBA00022741"/>
    </source>
</evidence>
<dbReference type="InterPro" id="IPR011527">
    <property type="entry name" value="ABC1_TM_dom"/>
</dbReference>
<evidence type="ECO:0000313" key="10">
    <source>
        <dbReference type="EMBL" id="GIJ50296.1"/>
    </source>
</evidence>
<gene>
    <name evidence="10" type="ORF">Val02_71820</name>
</gene>
<dbReference type="AlphaFoldDB" id="A0A8J3YRT3"/>
<dbReference type="PANTHER" id="PTHR43394">
    <property type="entry name" value="ATP-DEPENDENT PERMEASE MDL1, MITOCHONDRIAL"/>
    <property type="match status" value="1"/>
</dbReference>
<feature type="transmembrane region" description="Helical" evidence="7">
    <location>
        <begin position="34"/>
        <end position="55"/>
    </location>
</feature>
<dbReference type="Gene3D" id="3.40.50.300">
    <property type="entry name" value="P-loop containing nucleotide triphosphate hydrolases"/>
    <property type="match status" value="1"/>
</dbReference>
<dbReference type="PROSITE" id="PS50929">
    <property type="entry name" value="ABC_TM1F"/>
    <property type="match status" value="1"/>
</dbReference>
<organism evidence="10 11">
    <name type="scientific">Virgisporangium aliadipatigenens</name>
    <dbReference type="NCBI Taxonomy" id="741659"/>
    <lineage>
        <taxon>Bacteria</taxon>
        <taxon>Bacillati</taxon>
        <taxon>Actinomycetota</taxon>
        <taxon>Actinomycetes</taxon>
        <taxon>Micromonosporales</taxon>
        <taxon>Micromonosporaceae</taxon>
        <taxon>Virgisporangium</taxon>
    </lineage>
</organism>
<evidence type="ECO:0000256" key="4">
    <source>
        <dbReference type="ARBA" id="ARBA00022840"/>
    </source>
</evidence>
<reference evidence="10" key="1">
    <citation type="submission" date="2021-01" db="EMBL/GenBank/DDBJ databases">
        <title>Whole genome shotgun sequence of Virgisporangium aliadipatigenens NBRC 105644.</title>
        <authorList>
            <person name="Komaki H."/>
            <person name="Tamura T."/>
        </authorList>
    </citation>
    <scope>NUCLEOTIDE SEQUENCE</scope>
    <source>
        <strain evidence="10">NBRC 105644</strain>
    </source>
</reference>
<keyword evidence="5 7" id="KW-1133">Transmembrane helix</keyword>
<feature type="transmembrane region" description="Helical" evidence="7">
    <location>
        <begin position="67"/>
        <end position="85"/>
    </location>
</feature>
<dbReference type="InterPro" id="IPR027417">
    <property type="entry name" value="P-loop_NTPase"/>
</dbReference>
<feature type="domain" description="ABC transporter" evidence="8">
    <location>
        <begin position="351"/>
        <end position="606"/>
    </location>
</feature>
<feature type="transmembrane region" description="Helical" evidence="7">
    <location>
        <begin position="152"/>
        <end position="185"/>
    </location>
</feature>
<feature type="transmembrane region" description="Helical" evidence="7">
    <location>
        <begin position="288"/>
        <end position="309"/>
    </location>
</feature>
<evidence type="ECO:0000256" key="7">
    <source>
        <dbReference type="SAM" id="Phobius"/>
    </source>
</evidence>
<keyword evidence="2 7" id="KW-0812">Transmembrane</keyword>
<comment type="subcellular location">
    <subcellularLocation>
        <location evidence="1">Cell membrane</location>
        <topology evidence="1">Multi-pass membrane protein</topology>
    </subcellularLocation>
</comment>
<dbReference type="InterPro" id="IPR003593">
    <property type="entry name" value="AAA+_ATPase"/>
</dbReference>
<keyword evidence="4" id="KW-0067">ATP-binding</keyword>
<feature type="domain" description="ABC transmembrane type-1" evidence="9">
    <location>
        <begin position="34"/>
        <end position="317"/>
    </location>
</feature>
<comment type="caution">
    <text evidence="10">The sequence shown here is derived from an EMBL/GenBank/DDBJ whole genome shotgun (WGS) entry which is preliminary data.</text>
</comment>
<evidence type="ECO:0000259" key="8">
    <source>
        <dbReference type="PROSITE" id="PS50893"/>
    </source>
</evidence>
<keyword evidence="6 7" id="KW-0472">Membrane</keyword>
<dbReference type="InterPro" id="IPR003439">
    <property type="entry name" value="ABC_transporter-like_ATP-bd"/>
</dbReference>
<dbReference type="InterPro" id="IPR036640">
    <property type="entry name" value="ABC1_TM_sf"/>
</dbReference>
<dbReference type="Pfam" id="PF00005">
    <property type="entry name" value="ABC_tran"/>
    <property type="match status" value="1"/>
</dbReference>
<accession>A0A8J3YRT3</accession>
<evidence type="ECO:0000256" key="2">
    <source>
        <dbReference type="ARBA" id="ARBA00022692"/>
    </source>
</evidence>
<dbReference type="GO" id="GO:0015421">
    <property type="term" value="F:ABC-type oligopeptide transporter activity"/>
    <property type="evidence" value="ECO:0007669"/>
    <property type="project" value="TreeGrafter"/>
</dbReference>
<evidence type="ECO:0000256" key="6">
    <source>
        <dbReference type="ARBA" id="ARBA00023136"/>
    </source>
</evidence>
<evidence type="ECO:0000259" key="9">
    <source>
        <dbReference type="PROSITE" id="PS50929"/>
    </source>
</evidence>
<dbReference type="PROSITE" id="PS00211">
    <property type="entry name" value="ABC_TRANSPORTER_1"/>
    <property type="match status" value="1"/>
</dbReference>
<proteinExistence type="predicted"/>
<dbReference type="EMBL" id="BOPF01000034">
    <property type="protein sequence ID" value="GIJ50296.1"/>
    <property type="molecule type" value="Genomic_DNA"/>
</dbReference>
<dbReference type="InterPro" id="IPR017871">
    <property type="entry name" value="ABC_transporter-like_CS"/>
</dbReference>
<dbReference type="GO" id="GO:0005524">
    <property type="term" value="F:ATP binding"/>
    <property type="evidence" value="ECO:0007669"/>
    <property type="project" value="UniProtKB-KW"/>
</dbReference>
<keyword evidence="11" id="KW-1185">Reference proteome</keyword>
<name>A0A8J3YRT3_9ACTN</name>